<dbReference type="AlphaFoldDB" id="A0A3A4KD61"/>
<dbReference type="Proteomes" id="UP000266677">
    <property type="component" value="Unassembled WGS sequence"/>
</dbReference>
<dbReference type="OrthoDB" id="3478734at2"/>
<dbReference type="Gene3D" id="1.10.700.10">
    <property type="entry name" value="Dioxygenase LigAB, LigA subunit"/>
    <property type="match status" value="1"/>
</dbReference>
<evidence type="ECO:0000313" key="3">
    <source>
        <dbReference type="Proteomes" id="UP000266677"/>
    </source>
</evidence>
<feature type="domain" description="Extradiol ring-cleavage dioxygenase LigAB LigA subunit" evidence="1">
    <location>
        <begin position="16"/>
        <end position="70"/>
    </location>
</feature>
<sequence length="96" mass="10857">MSRSGLEKALYDIIAGKQARESFLADSSGFLDRYRLDPQERADLGEVDLPALRERGANPMLLWGMWMTFGDRTMSGYLSELRGGRTLSIRKDRDNG</sequence>
<dbReference type="RefSeq" id="WP_120043852.1">
    <property type="nucleotide sequence ID" value="NZ_QZFU01000036.1"/>
</dbReference>
<keyword evidence="3" id="KW-1185">Reference proteome</keyword>
<evidence type="ECO:0000259" key="1">
    <source>
        <dbReference type="Pfam" id="PF07746"/>
    </source>
</evidence>
<reference evidence="2 3" key="1">
    <citation type="submission" date="2018-09" db="EMBL/GenBank/DDBJ databases">
        <title>YIM PH21274 draft genome.</title>
        <authorList>
            <person name="Miao C."/>
        </authorList>
    </citation>
    <scope>NUCLEOTIDE SEQUENCE [LARGE SCALE GENOMIC DNA]</scope>
    <source>
        <strain evidence="2 3">YIM PH 21724</strain>
    </source>
</reference>
<dbReference type="InterPro" id="IPR011986">
    <property type="entry name" value="Xdiol_dOase_LigA"/>
</dbReference>
<organism evidence="2 3">
    <name type="scientific">Nocardia panacis</name>
    <dbReference type="NCBI Taxonomy" id="2340916"/>
    <lineage>
        <taxon>Bacteria</taxon>
        <taxon>Bacillati</taxon>
        <taxon>Actinomycetota</taxon>
        <taxon>Actinomycetes</taxon>
        <taxon>Mycobacteriales</taxon>
        <taxon>Nocardiaceae</taxon>
        <taxon>Nocardia</taxon>
    </lineage>
</organism>
<proteinExistence type="predicted"/>
<evidence type="ECO:0000313" key="2">
    <source>
        <dbReference type="EMBL" id="RJO70795.1"/>
    </source>
</evidence>
<dbReference type="InterPro" id="IPR036622">
    <property type="entry name" value="LigA_sf"/>
</dbReference>
<dbReference type="SUPFAM" id="SSF48076">
    <property type="entry name" value="LigA subunit of an aromatic-ring-opening dioxygenase LigAB"/>
    <property type="match status" value="1"/>
</dbReference>
<comment type="caution">
    <text evidence="2">The sequence shown here is derived from an EMBL/GenBank/DDBJ whole genome shotgun (WGS) entry which is preliminary data.</text>
</comment>
<protein>
    <recommendedName>
        <fullName evidence="1">Extradiol ring-cleavage dioxygenase LigAB LigA subunit domain-containing protein</fullName>
    </recommendedName>
</protein>
<dbReference type="Pfam" id="PF07746">
    <property type="entry name" value="LigA"/>
    <property type="match status" value="1"/>
</dbReference>
<gene>
    <name evidence="2" type="ORF">D5S18_26745</name>
</gene>
<accession>A0A3A4KD61</accession>
<dbReference type="EMBL" id="QZFU01000036">
    <property type="protein sequence ID" value="RJO70795.1"/>
    <property type="molecule type" value="Genomic_DNA"/>
</dbReference>
<name>A0A3A4KD61_9NOCA</name>